<evidence type="ECO:0000313" key="3">
    <source>
        <dbReference type="Proteomes" id="UP001290861"/>
    </source>
</evidence>
<dbReference type="EMBL" id="JARVCO010000012">
    <property type="protein sequence ID" value="MDZ8120224.1"/>
    <property type="molecule type" value="Genomic_DNA"/>
</dbReference>
<protein>
    <submittedName>
        <fullName evidence="2">DUF3108 domain-containing protein</fullName>
    </submittedName>
</protein>
<dbReference type="InterPro" id="IPR021457">
    <property type="entry name" value="DUF3108"/>
</dbReference>
<proteinExistence type="predicted"/>
<reference evidence="2 3" key="1">
    <citation type="journal article" date="2024" name="Appl. Environ. Microbiol.">
        <title>Pontiella agarivorans sp. nov., a novel marine anaerobic bacterium capable of degrading macroalgal polysaccharides and fixing nitrogen.</title>
        <authorList>
            <person name="Liu N."/>
            <person name="Kivenson V."/>
            <person name="Peng X."/>
            <person name="Cui Z."/>
            <person name="Lankiewicz T.S."/>
            <person name="Gosselin K.M."/>
            <person name="English C.J."/>
            <person name="Blair E.M."/>
            <person name="O'Malley M.A."/>
            <person name="Valentine D.L."/>
        </authorList>
    </citation>
    <scope>NUCLEOTIDE SEQUENCE [LARGE SCALE GENOMIC DNA]</scope>
    <source>
        <strain evidence="2 3">NLcol2</strain>
    </source>
</reference>
<dbReference type="RefSeq" id="WP_322609998.1">
    <property type="nucleotide sequence ID" value="NZ_JARVCO010000012.1"/>
</dbReference>
<name>A0ABU5N185_9BACT</name>
<dbReference type="Pfam" id="PF11306">
    <property type="entry name" value="DUF3108"/>
    <property type="match status" value="1"/>
</dbReference>
<gene>
    <name evidence="2" type="ORF">P9H32_16460</name>
</gene>
<keyword evidence="3" id="KW-1185">Reference proteome</keyword>
<feature type="signal peptide" evidence="1">
    <location>
        <begin position="1"/>
        <end position="19"/>
    </location>
</feature>
<accession>A0ABU5N185</accession>
<sequence length="259" mass="29295">MKYCASVLLCFALSFSVRAEDFSSCFVPGEISGYKVSWMGIPLAWSKSTTDTTNENGRELIRIRMVTQTYAAYSHIYKVDDITEVLIDPKTALPVRLDIILNEGSRKKSNETHFDHENRTAVYIDRLADTTNTVEIAADTREVMSFLYSMRQTDIADLTANVHTLFVDGKLHKMGVGFLKEKKAKLPTYGKVECSVLEPVAEFDALFLREGKIFFWVSKADRRMVTLVQAKVAVGKINVKLQKVSGPGDDFWVKEKEQE</sequence>
<feature type="chain" id="PRO_5045921919" evidence="1">
    <location>
        <begin position="20"/>
        <end position="259"/>
    </location>
</feature>
<organism evidence="2 3">
    <name type="scientific">Pontiella agarivorans</name>
    <dbReference type="NCBI Taxonomy" id="3038953"/>
    <lineage>
        <taxon>Bacteria</taxon>
        <taxon>Pseudomonadati</taxon>
        <taxon>Kiritimatiellota</taxon>
        <taxon>Kiritimatiellia</taxon>
        <taxon>Kiritimatiellales</taxon>
        <taxon>Pontiellaceae</taxon>
        <taxon>Pontiella</taxon>
    </lineage>
</organism>
<comment type="caution">
    <text evidence="2">The sequence shown here is derived from an EMBL/GenBank/DDBJ whole genome shotgun (WGS) entry which is preliminary data.</text>
</comment>
<keyword evidence="1" id="KW-0732">Signal</keyword>
<dbReference type="Proteomes" id="UP001290861">
    <property type="component" value="Unassembled WGS sequence"/>
</dbReference>
<evidence type="ECO:0000256" key="1">
    <source>
        <dbReference type="SAM" id="SignalP"/>
    </source>
</evidence>
<evidence type="ECO:0000313" key="2">
    <source>
        <dbReference type="EMBL" id="MDZ8120224.1"/>
    </source>
</evidence>